<evidence type="ECO:0000256" key="2">
    <source>
        <dbReference type="ARBA" id="ARBA00022692"/>
    </source>
</evidence>
<feature type="region of interest" description="Disordered" evidence="6">
    <location>
        <begin position="170"/>
        <end position="191"/>
    </location>
</feature>
<dbReference type="AlphaFoldDB" id="A0A8J2MEI7"/>
<gene>
    <name evidence="9" type="ORF">AFUS01_LOCUS46488</name>
</gene>
<proteinExistence type="predicted"/>
<keyword evidence="10" id="KW-1185">Reference proteome</keyword>
<keyword evidence="5 7" id="KW-0472">Membrane</keyword>
<feature type="domain" description="DUF1279" evidence="8">
    <location>
        <begin position="51"/>
        <end position="137"/>
    </location>
</feature>
<reference evidence="9" key="1">
    <citation type="submission" date="2021-06" db="EMBL/GenBank/DDBJ databases">
        <authorList>
            <person name="Hodson N. C."/>
            <person name="Mongue J. A."/>
            <person name="Jaron S. K."/>
        </authorList>
    </citation>
    <scope>NUCLEOTIDE SEQUENCE</scope>
</reference>
<dbReference type="GO" id="GO:0016020">
    <property type="term" value="C:membrane"/>
    <property type="evidence" value="ECO:0007669"/>
    <property type="project" value="UniProtKB-SubCell"/>
</dbReference>
<evidence type="ECO:0000313" key="9">
    <source>
        <dbReference type="EMBL" id="CAG7837365.1"/>
    </source>
</evidence>
<keyword evidence="2 7" id="KW-0812">Transmembrane</keyword>
<comment type="caution">
    <text evidence="9">The sequence shown here is derived from an EMBL/GenBank/DDBJ whole genome shotgun (WGS) entry which is preliminary data.</text>
</comment>
<keyword evidence="3 7" id="KW-1133">Transmembrane helix</keyword>
<dbReference type="GO" id="GO:0005739">
    <property type="term" value="C:mitochondrion"/>
    <property type="evidence" value="ECO:0007669"/>
    <property type="project" value="TreeGrafter"/>
</dbReference>
<feature type="transmembrane region" description="Helical" evidence="7">
    <location>
        <begin position="59"/>
        <end position="79"/>
    </location>
</feature>
<evidence type="ECO:0000259" key="8">
    <source>
        <dbReference type="Pfam" id="PF06916"/>
    </source>
</evidence>
<keyword evidence="4" id="KW-0175">Coiled coil</keyword>
<dbReference type="EMBL" id="CAJVCH010571376">
    <property type="protein sequence ID" value="CAG7837365.1"/>
    <property type="molecule type" value="Genomic_DNA"/>
</dbReference>
<evidence type="ECO:0000256" key="6">
    <source>
        <dbReference type="SAM" id="MobiDB-lite"/>
    </source>
</evidence>
<accession>A0A8J2MEI7</accession>
<evidence type="ECO:0000256" key="1">
    <source>
        <dbReference type="ARBA" id="ARBA00004167"/>
    </source>
</evidence>
<dbReference type="InterPro" id="IPR045866">
    <property type="entry name" value="FAM210A/B-like"/>
</dbReference>
<dbReference type="OrthoDB" id="5874039at2759"/>
<evidence type="ECO:0000313" key="10">
    <source>
        <dbReference type="Proteomes" id="UP000708208"/>
    </source>
</evidence>
<comment type="subcellular location">
    <subcellularLocation>
        <location evidence="1">Membrane</location>
        <topology evidence="1">Single-pass membrane protein</topology>
    </subcellularLocation>
</comment>
<evidence type="ECO:0000256" key="3">
    <source>
        <dbReference type="ARBA" id="ARBA00022989"/>
    </source>
</evidence>
<sequence length="191" mass="21564">MFSRFTRSAFPLIKFSGSSYNVGRFGCQIKPSRLYCTPPPAPPKKENMFTKLKTMGKEYWYVVIPVHAGTSVVWAGIFYEVAKRYEDGVDIKSVMKWFGISENITEKIVSSGAGNLALTYALYKVATPARYTVTLGCSMWAINYLKKRGYITAKEGFNKVTQLSRDLSNKHRDKFLKKNTSNKPPPSSDQS</sequence>
<dbReference type="PANTHER" id="PTHR21377">
    <property type="entry name" value="PROTEIN FAM210B, MITOCHONDRIAL"/>
    <property type="match status" value="1"/>
</dbReference>
<dbReference type="PANTHER" id="PTHR21377:SF1">
    <property type="entry name" value="PROTEIN FAM210A"/>
    <property type="match status" value="1"/>
</dbReference>
<organism evidence="9 10">
    <name type="scientific">Allacma fusca</name>
    <dbReference type="NCBI Taxonomy" id="39272"/>
    <lineage>
        <taxon>Eukaryota</taxon>
        <taxon>Metazoa</taxon>
        <taxon>Ecdysozoa</taxon>
        <taxon>Arthropoda</taxon>
        <taxon>Hexapoda</taxon>
        <taxon>Collembola</taxon>
        <taxon>Symphypleona</taxon>
        <taxon>Sminthuridae</taxon>
        <taxon>Allacma</taxon>
    </lineage>
</organism>
<dbReference type="InterPro" id="IPR009688">
    <property type="entry name" value="FAM210A/B-like_dom"/>
</dbReference>
<protein>
    <recommendedName>
        <fullName evidence="8">DUF1279 domain-containing protein</fullName>
    </recommendedName>
</protein>
<dbReference type="Proteomes" id="UP000708208">
    <property type="component" value="Unassembled WGS sequence"/>
</dbReference>
<evidence type="ECO:0000256" key="7">
    <source>
        <dbReference type="SAM" id="Phobius"/>
    </source>
</evidence>
<evidence type="ECO:0000256" key="5">
    <source>
        <dbReference type="ARBA" id="ARBA00023136"/>
    </source>
</evidence>
<evidence type="ECO:0000256" key="4">
    <source>
        <dbReference type="ARBA" id="ARBA00023054"/>
    </source>
</evidence>
<name>A0A8J2MEI7_9HEXA</name>
<dbReference type="Pfam" id="PF06916">
    <property type="entry name" value="FAM210A-B_dom"/>
    <property type="match status" value="1"/>
</dbReference>